<gene>
    <name evidence="6" type="ORF">FHR83_002826</name>
</gene>
<proteinExistence type="predicted"/>
<evidence type="ECO:0000259" key="4">
    <source>
        <dbReference type="Pfam" id="PF07282"/>
    </source>
</evidence>
<dbReference type="InterPro" id="IPR010095">
    <property type="entry name" value="Cas12f1-like_TNB"/>
</dbReference>
<evidence type="ECO:0000313" key="7">
    <source>
        <dbReference type="Proteomes" id="UP000590749"/>
    </source>
</evidence>
<keyword evidence="3" id="KW-0238">DNA-binding</keyword>
<sequence>MVETVRYTYRLRPGRQAQAALLAERACCRWLWNEAVHQQKSGRKPTFGRLSKLLTEARARFAWLRAGSQNAQQQTLRTYGSALNASFTVMDRGRPKVKLKKNALPTLEYTRNGFAITDGRLRLAKGVTIPVVWSRELPSDPTSVRVYQDNLGHWYGSFVVQREAVAAPDPDLPGIGVDWGVTTTATTTNSVFDLPHLGHRRRCAAALAKAQRTMARRRRPKGHTPSKGYLAAKRQADRIVKKAARQNAHDARVWAKTVVDHHHLIAVEDFKPKFLGKSSMARKAADAAIGACKRELIDRGTRAGRKVVLVPPAYTTMTCSGCGERANLRLGLGVRTFECTACAYTAGRDLNAARTILATAERDRAGADDVRHRIASFRDVDQMRSELGNPPDSSAGMSLRALPSSCCPPTIHIPGRGTQAM</sequence>
<dbReference type="GO" id="GO:0046872">
    <property type="term" value="F:metal ion binding"/>
    <property type="evidence" value="ECO:0007669"/>
    <property type="project" value="UniProtKB-KW"/>
</dbReference>
<evidence type="ECO:0000256" key="3">
    <source>
        <dbReference type="ARBA" id="ARBA00023125"/>
    </source>
</evidence>
<dbReference type="Pfam" id="PF12323">
    <property type="entry name" value="HTH_OrfB_IS605"/>
    <property type="match status" value="1"/>
</dbReference>
<reference evidence="6 7" key="1">
    <citation type="submission" date="2020-08" db="EMBL/GenBank/DDBJ databases">
        <title>Genomic Encyclopedia of Type Strains, Phase III (KMG-III): the genomes of soil and plant-associated and newly described type strains.</title>
        <authorList>
            <person name="Whitman W."/>
        </authorList>
    </citation>
    <scope>NUCLEOTIDE SEQUENCE [LARGE SCALE GENOMIC DNA]</scope>
    <source>
        <strain evidence="6 7">CECT 3287</strain>
    </source>
</reference>
<dbReference type="Proteomes" id="UP000590749">
    <property type="component" value="Unassembled WGS sequence"/>
</dbReference>
<keyword evidence="7" id="KW-1185">Reference proteome</keyword>
<organism evidence="6 7">
    <name type="scientific">Actinoplanes campanulatus</name>
    <dbReference type="NCBI Taxonomy" id="113559"/>
    <lineage>
        <taxon>Bacteria</taxon>
        <taxon>Bacillati</taxon>
        <taxon>Actinomycetota</taxon>
        <taxon>Actinomycetes</taxon>
        <taxon>Micromonosporales</taxon>
        <taxon>Micromonosporaceae</taxon>
        <taxon>Actinoplanes</taxon>
    </lineage>
</organism>
<evidence type="ECO:0000313" key="6">
    <source>
        <dbReference type="EMBL" id="MBB3095163.1"/>
    </source>
</evidence>
<feature type="domain" description="Transposase putative helix-turn-helix" evidence="5">
    <location>
        <begin position="5"/>
        <end position="41"/>
    </location>
</feature>
<dbReference type="Pfam" id="PF07282">
    <property type="entry name" value="Cas12f1-like_TNB"/>
    <property type="match status" value="1"/>
</dbReference>
<dbReference type="NCBIfam" id="NF040570">
    <property type="entry name" value="guided_TnpB"/>
    <property type="match status" value="1"/>
</dbReference>
<dbReference type="AlphaFoldDB" id="A0A7W5AF96"/>
<keyword evidence="2" id="KW-0862">Zinc</keyword>
<dbReference type="GO" id="GO:0003677">
    <property type="term" value="F:DNA binding"/>
    <property type="evidence" value="ECO:0007669"/>
    <property type="project" value="UniProtKB-KW"/>
</dbReference>
<name>A0A7W5AF96_9ACTN</name>
<dbReference type="RefSeq" id="WP_221245402.1">
    <property type="nucleotide sequence ID" value="NZ_BMPW01000009.1"/>
</dbReference>
<keyword evidence="1" id="KW-0479">Metal-binding</keyword>
<evidence type="ECO:0000256" key="2">
    <source>
        <dbReference type="ARBA" id="ARBA00022833"/>
    </source>
</evidence>
<feature type="domain" description="Cas12f1-like TNB" evidence="4">
    <location>
        <begin position="300"/>
        <end position="356"/>
    </location>
</feature>
<evidence type="ECO:0000259" key="5">
    <source>
        <dbReference type="Pfam" id="PF12323"/>
    </source>
</evidence>
<accession>A0A7W5AF96</accession>
<dbReference type="InterPro" id="IPR021027">
    <property type="entry name" value="Transposase_put_HTH"/>
</dbReference>
<protein>
    <submittedName>
        <fullName evidence="6">Putative transposase</fullName>
    </submittedName>
</protein>
<evidence type="ECO:0000256" key="1">
    <source>
        <dbReference type="ARBA" id="ARBA00022723"/>
    </source>
</evidence>
<comment type="caution">
    <text evidence="6">The sequence shown here is derived from an EMBL/GenBank/DDBJ whole genome shotgun (WGS) entry which is preliminary data.</text>
</comment>
<dbReference type="EMBL" id="JACHXF010000005">
    <property type="protein sequence ID" value="MBB3095163.1"/>
    <property type="molecule type" value="Genomic_DNA"/>
</dbReference>